<proteinExistence type="predicted"/>
<dbReference type="Gene3D" id="3.20.20.100">
    <property type="entry name" value="NADP-dependent oxidoreductase domain"/>
    <property type="match status" value="1"/>
</dbReference>
<dbReference type="PANTHER" id="PTHR43638:SF3">
    <property type="entry name" value="ALDEHYDE REDUCTASE"/>
    <property type="match status" value="1"/>
</dbReference>
<dbReference type="PRINTS" id="PR00069">
    <property type="entry name" value="ALDKETRDTASE"/>
</dbReference>
<gene>
    <name evidence="5" type="ORF">ENM15_07480</name>
</gene>
<dbReference type="CDD" id="cd19072">
    <property type="entry name" value="AKR_AKR3F1-like"/>
    <property type="match status" value="1"/>
</dbReference>
<evidence type="ECO:0000313" key="5">
    <source>
        <dbReference type="EMBL" id="HHQ16636.1"/>
    </source>
</evidence>
<feature type="active site" description="Proton donor" evidence="1">
    <location>
        <position position="64"/>
    </location>
</feature>
<dbReference type="Pfam" id="PF00248">
    <property type="entry name" value="Aldo_ket_red"/>
    <property type="match status" value="1"/>
</dbReference>
<dbReference type="PANTHER" id="PTHR43638">
    <property type="entry name" value="OXIDOREDUCTASE, ALDO/KETO REDUCTASE FAMILY PROTEIN"/>
    <property type="match status" value="1"/>
</dbReference>
<evidence type="ECO:0000256" key="2">
    <source>
        <dbReference type="PIRSR" id="PIRSR000097-2"/>
    </source>
</evidence>
<dbReference type="PIRSF" id="PIRSF000097">
    <property type="entry name" value="AKR"/>
    <property type="match status" value="1"/>
</dbReference>
<name>A0A7V6CEJ3_9BACT</name>
<organism evidence="5">
    <name type="scientific">Thermodesulfobacterium geofontis</name>
    <dbReference type="NCBI Taxonomy" id="1295609"/>
    <lineage>
        <taxon>Bacteria</taxon>
        <taxon>Pseudomonadati</taxon>
        <taxon>Thermodesulfobacteriota</taxon>
        <taxon>Thermodesulfobacteria</taxon>
        <taxon>Thermodesulfobacteriales</taxon>
        <taxon>Thermodesulfobacteriaceae</taxon>
        <taxon>Thermodesulfobacterium</taxon>
    </lineage>
</organism>
<evidence type="ECO:0000256" key="1">
    <source>
        <dbReference type="PIRSR" id="PIRSR000097-1"/>
    </source>
</evidence>
<dbReference type="InterPro" id="IPR020471">
    <property type="entry name" value="AKR"/>
</dbReference>
<evidence type="ECO:0000259" key="4">
    <source>
        <dbReference type="Pfam" id="PF00248"/>
    </source>
</evidence>
<feature type="site" description="Lowers pKa of active site Tyr" evidence="3">
    <location>
        <position position="90"/>
    </location>
</feature>
<reference evidence="5" key="1">
    <citation type="journal article" date="2020" name="mSystems">
        <title>Genome- and Community-Level Interaction Insights into Carbon Utilization and Element Cycling Functions of Hydrothermarchaeota in Hydrothermal Sediment.</title>
        <authorList>
            <person name="Zhou Z."/>
            <person name="Liu Y."/>
            <person name="Xu W."/>
            <person name="Pan J."/>
            <person name="Luo Z.H."/>
            <person name="Li M."/>
        </authorList>
    </citation>
    <scope>NUCLEOTIDE SEQUENCE [LARGE SCALE GENOMIC DNA]</scope>
    <source>
        <strain evidence="5">SpSt-106</strain>
    </source>
</reference>
<dbReference type="AlphaFoldDB" id="A0A7V6CEJ3"/>
<accession>A0A7V6CEJ3</accession>
<feature type="binding site" evidence="2">
    <location>
        <position position="123"/>
    </location>
    <ligand>
        <name>substrate</name>
    </ligand>
</feature>
<comment type="caution">
    <text evidence="5">The sequence shown here is derived from an EMBL/GenBank/DDBJ whole genome shotgun (WGS) entry which is preliminary data.</text>
</comment>
<evidence type="ECO:0000256" key="3">
    <source>
        <dbReference type="PIRSR" id="PIRSR000097-3"/>
    </source>
</evidence>
<dbReference type="InterPro" id="IPR018170">
    <property type="entry name" value="Aldo/ket_reductase_CS"/>
</dbReference>
<sequence length="283" mass="32610">MLFSFVMDLKELNNTGIKIPAIGMGTWEIGGRFSPDYSMDEYYIEILREGIKLGMSLIDTAEMYGAGHSEEIVGEAIKIFPRESIFIVTKVLPENLKYKDLINAAYKSLKRLKTDYIDLYLIHAPNPKIPIKETMEAMEKLVEEKIVKFIGVSNFNVYQMEEARACLSNIDIVVNQVEYHLLYRKVEKEVLPYCIKNKITLMAYSPLARGLLAKNEFLKKIGEKYKKTAAQVALNWLIQKEMVVAIPKAGNLKHLIENAQSCDFRLSKEDILEIEKYFSYSYY</sequence>
<dbReference type="EMBL" id="DRWR01000121">
    <property type="protein sequence ID" value="HHQ16636.1"/>
    <property type="molecule type" value="Genomic_DNA"/>
</dbReference>
<dbReference type="GO" id="GO:0016491">
    <property type="term" value="F:oxidoreductase activity"/>
    <property type="evidence" value="ECO:0007669"/>
    <property type="project" value="InterPro"/>
</dbReference>
<dbReference type="PROSITE" id="PS00062">
    <property type="entry name" value="ALDOKETO_REDUCTASE_2"/>
    <property type="match status" value="1"/>
</dbReference>
<dbReference type="InterPro" id="IPR036812">
    <property type="entry name" value="NAD(P)_OxRdtase_dom_sf"/>
</dbReference>
<dbReference type="InterPro" id="IPR023210">
    <property type="entry name" value="NADP_OxRdtase_dom"/>
</dbReference>
<dbReference type="SUPFAM" id="SSF51430">
    <property type="entry name" value="NAD(P)-linked oxidoreductase"/>
    <property type="match status" value="1"/>
</dbReference>
<feature type="domain" description="NADP-dependent oxidoreductase" evidence="4">
    <location>
        <begin position="21"/>
        <end position="276"/>
    </location>
</feature>
<protein>
    <submittedName>
        <fullName evidence="5">Aldo/keto reductase</fullName>
    </submittedName>
</protein>